<dbReference type="InterPro" id="IPR008979">
    <property type="entry name" value="Galactose-bd-like_sf"/>
</dbReference>
<keyword evidence="2" id="KW-0732">Signal</keyword>
<comment type="caution">
    <text evidence="4">The sequence shown here is derived from an EMBL/GenBank/DDBJ whole genome shotgun (WGS) entry which is preliminary data.</text>
</comment>
<reference evidence="4" key="1">
    <citation type="submission" date="2020-06" db="EMBL/GenBank/DDBJ databases">
        <authorList>
            <consortium name="Plant Systems Biology data submission"/>
        </authorList>
    </citation>
    <scope>NUCLEOTIDE SEQUENCE</scope>
    <source>
        <strain evidence="4">D6</strain>
    </source>
</reference>
<evidence type="ECO:0000256" key="1">
    <source>
        <dbReference type="ARBA" id="ARBA00007884"/>
    </source>
</evidence>
<dbReference type="InterPro" id="IPR039131">
    <property type="entry name" value="NDUFAF1"/>
</dbReference>
<evidence type="ECO:0000259" key="3">
    <source>
        <dbReference type="Pfam" id="PF08547"/>
    </source>
</evidence>
<feature type="signal peptide" evidence="2">
    <location>
        <begin position="1"/>
        <end position="19"/>
    </location>
</feature>
<protein>
    <submittedName>
        <fullName evidence="4">Complex i intermediate-associated protein 30</fullName>
    </submittedName>
</protein>
<dbReference type="PANTHER" id="PTHR13194:SF19">
    <property type="entry name" value="NAD(P)-BINDING ROSSMANN-FOLD SUPERFAMILY PROTEIN"/>
    <property type="match status" value="1"/>
</dbReference>
<accession>A0A9N8HAB8</accession>
<dbReference type="SUPFAM" id="SSF49785">
    <property type="entry name" value="Galactose-binding domain-like"/>
    <property type="match status" value="1"/>
</dbReference>
<proteinExistence type="inferred from homology"/>
<dbReference type="GO" id="GO:0010257">
    <property type="term" value="P:NADH dehydrogenase complex assembly"/>
    <property type="evidence" value="ECO:0007669"/>
    <property type="project" value="TreeGrafter"/>
</dbReference>
<dbReference type="Proteomes" id="UP001153069">
    <property type="component" value="Unassembled WGS sequence"/>
</dbReference>
<dbReference type="PANTHER" id="PTHR13194">
    <property type="entry name" value="COMPLEX I INTERMEDIATE-ASSOCIATED PROTEIN 30"/>
    <property type="match status" value="1"/>
</dbReference>
<feature type="chain" id="PRO_5040333154" evidence="2">
    <location>
        <begin position="20"/>
        <end position="283"/>
    </location>
</feature>
<name>A0A9N8HAB8_9STRA</name>
<organism evidence="4 5">
    <name type="scientific">Seminavis robusta</name>
    <dbReference type="NCBI Taxonomy" id="568900"/>
    <lineage>
        <taxon>Eukaryota</taxon>
        <taxon>Sar</taxon>
        <taxon>Stramenopiles</taxon>
        <taxon>Ochrophyta</taxon>
        <taxon>Bacillariophyta</taxon>
        <taxon>Bacillariophyceae</taxon>
        <taxon>Bacillariophycidae</taxon>
        <taxon>Naviculales</taxon>
        <taxon>Naviculaceae</taxon>
        <taxon>Seminavis</taxon>
    </lineage>
</organism>
<dbReference type="InterPro" id="IPR013857">
    <property type="entry name" value="NADH-UbQ_OxRdtase-assoc_prot30"/>
</dbReference>
<keyword evidence="5" id="KW-1185">Reference proteome</keyword>
<evidence type="ECO:0000313" key="4">
    <source>
        <dbReference type="EMBL" id="CAB9502663.1"/>
    </source>
</evidence>
<dbReference type="Gene3D" id="2.60.120.430">
    <property type="entry name" value="Galactose-binding lectin"/>
    <property type="match status" value="1"/>
</dbReference>
<evidence type="ECO:0000313" key="5">
    <source>
        <dbReference type="Proteomes" id="UP001153069"/>
    </source>
</evidence>
<feature type="domain" description="NADH:ubiquinone oxidoreductase intermediate-associated protein 30" evidence="3">
    <location>
        <begin position="116"/>
        <end position="266"/>
    </location>
</feature>
<dbReference type="GO" id="GO:0051082">
    <property type="term" value="F:unfolded protein binding"/>
    <property type="evidence" value="ECO:0007669"/>
    <property type="project" value="TreeGrafter"/>
</dbReference>
<evidence type="ECO:0000256" key="2">
    <source>
        <dbReference type="SAM" id="SignalP"/>
    </source>
</evidence>
<dbReference type="EMBL" id="CAICTM010000141">
    <property type="protein sequence ID" value="CAB9502663.1"/>
    <property type="molecule type" value="Genomic_DNA"/>
</dbReference>
<dbReference type="AlphaFoldDB" id="A0A9N8HAB8"/>
<gene>
    <name evidence="4" type="ORF">SEMRO_142_G066390.1</name>
</gene>
<dbReference type="OrthoDB" id="40160at2759"/>
<comment type="similarity">
    <text evidence="1">Belongs to the CIA30 family.</text>
</comment>
<dbReference type="Pfam" id="PF08547">
    <property type="entry name" value="CIA30"/>
    <property type="match status" value="1"/>
</dbReference>
<sequence>MKLRFNSIFLVAAMAGSEAFQVLDTPRKNNACRLHAGSESADTGENEAMSFLRKIGKVGGVANVDFTNVMGVDEGPAGKTIGGGGTKPMRKAKSAYTAVTVDGLVDDLSEPFPVSSSGTQWAGFTDQVMGGRSSGSITREVMDGKLANVLRGKVSLENNGGFVQMATDLALDPSVSRTVDMSNYDGVELEVIYKGDREQEDFNIHLKNDNCDRQFSSYRGTFSIPNGEWTTVRMPFSDFIGKGPGAEEAPFDPSTLRRIGVVAIGREMEVTLGLAGLKFYSVL</sequence>